<sequence>MLFYGSKYFNELNIRCGFASKLKISNYIGLMRSGKLLAESTPSQLLDQFQCDNLEDAFLELSKHQNENRNVSEINRNENDNSETLHEMEFMEASINLSTRPPNASTKTIKNLCINVVFISARYFFCLKYDTSSCGLCVLFSKSTREMRKGDT</sequence>
<evidence type="ECO:0000313" key="2">
    <source>
        <dbReference type="Proteomes" id="UP001607302"/>
    </source>
</evidence>
<evidence type="ECO:0000313" key="1">
    <source>
        <dbReference type="EMBL" id="KAL2720362.1"/>
    </source>
</evidence>
<dbReference type="Proteomes" id="UP001607302">
    <property type="component" value="Unassembled WGS sequence"/>
</dbReference>
<gene>
    <name evidence="1" type="ORF">V1478_010628</name>
</gene>
<organism evidence="1 2">
    <name type="scientific">Vespula squamosa</name>
    <name type="common">Southern yellow jacket</name>
    <name type="synonym">Wasp</name>
    <dbReference type="NCBI Taxonomy" id="30214"/>
    <lineage>
        <taxon>Eukaryota</taxon>
        <taxon>Metazoa</taxon>
        <taxon>Ecdysozoa</taxon>
        <taxon>Arthropoda</taxon>
        <taxon>Hexapoda</taxon>
        <taxon>Insecta</taxon>
        <taxon>Pterygota</taxon>
        <taxon>Neoptera</taxon>
        <taxon>Endopterygota</taxon>
        <taxon>Hymenoptera</taxon>
        <taxon>Apocrita</taxon>
        <taxon>Aculeata</taxon>
        <taxon>Vespoidea</taxon>
        <taxon>Vespidae</taxon>
        <taxon>Vespinae</taxon>
        <taxon>Vespula</taxon>
    </lineage>
</organism>
<dbReference type="EMBL" id="JAUDFV010000147">
    <property type="protein sequence ID" value="KAL2720362.1"/>
    <property type="molecule type" value="Genomic_DNA"/>
</dbReference>
<reference evidence="1 2" key="1">
    <citation type="journal article" date="2024" name="Ann. Entomol. Soc. Am.">
        <title>Genomic analyses of the southern and eastern yellowjacket wasps (Hymenoptera: Vespidae) reveal evolutionary signatures of social life.</title>
        <authorList>
            <person name="Catto M.A."/>
            <person name="Caine P.B."/>
            <person name="Orr S.E."/>
            <person name="Hunt B.G."/>
            <person name="Goodisman M.A.D."/>
        </authorList>
    </citation>
    <scope>NUCLEOTIDE SEQUENCE [LARGE SCALE GENOMIC DNA]</scope>
    <source>
        <strain evidence="1">233</strain>
        <tissue evidence="1">Head and thorax</tissue>
    </source>
</reference>
<name>A0ABD2AIA8_VESSQ</name>
<dbReference type="AlphaFoldDB" id="A0ABD2AIA8"/>
<proteinExistence type="predicted"/>
<comment type="caution">
    <text evidence="1">The sequence shown here is derived from an EMBL/GenBank/DDBJ whole genome shotgun (WGS) entry which is preliminary data.</text>
</comment>
<accession>A0ABD2AIA8</accession>
<keyword evidence="2" id="KW-1185">Reference proteome</keyword>
<protein>
    <submittedName>
        <fullName evidence="1">ABC transporter G family member 20 isoform X2</fullName>
    </submittedName>
</protein>